<evidence type="ECO:0000256" key="3">
    <source>
        <dbReference type="ARBA" id="ARBA00082904"/>
    </source>
</evidence>
<comment type="catalytic activity">
    <reaction evidence="2">
        <text>L-lysyl-[protein] + 2-oxoglutarate + O2 = 4-hydroxy-L-lysyl-[protein] + succinate + CO2</text>
        <dbReference type="Rhea" id="RHEA:57156"/>
        <dbReference type="Rhea" id="RHEA-COMP:9752"/>
        <dbReference type="Rhea" id="RHEA-COMP:15084"/>
        <dbReference type="ChEBI" id="CHEBI:15379"/>
        <dbReference type="ChEBI" id="CHEBI:16526"/>
        <dbReference type="ChEBI" id="CHEBI:16810"/>
        <dbReference type="ChEBI" id="CHEBI:29969"/>
        <dbReference type="ChEBI" id="CHEBI:30031"/>
        <dbReference type="ChEBI" id="CHEBI:141495"/>
    </reaction>
</comment>
<dbReference type="OrthoDB" id="203487at2759"/>
<sequence length="387" mass="45359">MEFDVDPTNSNQTTTNYDQIINISTIDSNNFSYGDFFANYMQKNVPCIIKNVSNDWQSTHKWVTNGQPNIDHLMANYQDTKVVIYKCSERYFNSQKCTEATLAQYLKDWPETNDFYLKDWHLKLQRKNDQFYEVPIYFASDWLNEYFVECQEDDYRFVYMGQKGTWTPLHSDVFGSFSWSVNVCGQKKWLFFPPGEENYLKDSNNILPYDIAEINHSRKCFEVLQNPGEAIFVPSGWYHQVWNMEDTISINHNWVNGCNINLMWQNMKENLNRIKEEIKDCKTMDGFNAHCQLMLKSLFGLNFQGFFDFLVFICKKRLAMMQGEASKVLFHGHSIGTNHIVFDLMQISKVLKDFLGCDDVISSTNFNSGNCLLQEIVQILGNKDFAF</sequence>
<dbReference type="GO" id="GO:0005737">
    <property type="term" value="C:cytoplasm"/>
    <property type="evidence" value="ECO:0007669"/>
    <property type="project" value="TreeGrafter"/>
</dbReference>
<protein>
    <recommendedName>
        <fullName evidence="3">Jumonji domain-containing protein 4</fullName>
    </recommendedName>
</protein>
<dbReference type="GO" id="GO:0005634">
    <property type="term" value="C:nucleus"/>
    <property type="evidence" value="ECO:0007669"/>
    <property type="project" value="TreeGrafter"/>
</dbReference>
<proteinExistence type="inferred from homology"/>
<dbReference type="GO" id="GO:0043565">
    <property type="term" value="F:sequence-specific DNA binding"/>
    <property type="evidence" value="ECO:0007669"/>
    <property type="project" value="TreeGrafter"/>
</dbReference>
<dbReference type="PROSITE" id="PS51184">
    <property type="entry name" value="JMJC"/>
    <property type="match status" value="1"/>
</dbReference>
<dbReference type="InterPro" id="IPR041667">
    <property type="entry name" value="Cupin_8"/>
</dbReference>
<dbReference type="SUPFAM" id="SSF51197">
    <property type="entry name" value="Clavaminate synthase-like"/>
    <property type="match status" value="1"/>
</dbReference>
<dbReference type="GO" id="GO:0045905">
    <property type="term" value="P:positive regulation of translational termination"/>
    <property type="evidence" value="ECO:0007669"/>
    <property type="project" value="TreeGrafter"/>
</dbReference>
<dbReference type="SMART" id="SM00558">
    <property type="entry name" value="JmjC"/>
    <property type="match status" value="1"/>
</dbReference>
<keyword evidence="6" id="KW-1185">Reference proteome</keyword>
<name>A0A9N9MTG5_9CUCU</name>
<gene>
    <name evidence="5" type="ORF">CEUTPL_LOCUS11596</name>
</gene>
<dbReference type="EMBL" id="OU892283">
    <property type="protein sequence ID" value="CAG9771156.1"/>
    <property type="molecule type" value="Genomic_DNA"/>
</dbReference>
<reference evidence="5" key="1">
    <citation type="submission" date="2022-01" db="EMBL/GenBank/DDBJ databases">
        <authorList>
            <person name="King R."/>
        </authorList>
    </citation>
    <scope>NUCLEOTIDE SEQUENCE</scope>
</reference>
<dbReference type="AlphaFoldDB" id="A0A9N9MTG5"/>
<evidence type="ECO:0000256" key="1">
    <source>
        <dbReference type="ARBA" id="ARBA00038068"/>
    </source>
</evidence>
<dbReference type="GO" id="GO:0016706">
    <property type="term" value="F:2-oxoglutarate-dependent dioxygenase activity"/>
    <property type="evidence" value="ECO:0007669"/>
    <property type="project" value="TreeGrafter"/>
</dbReference>
<dbReference type="InterPro" id="IPR003347">
    <property type="entry name" value="JmjC_dom"/>
</dbReference>
<dbReference type="InterPro" id="IPR050910">
    <property type="entry name" value="JMJD6_ArgDemeth/LysHydrox"/>
</dbReference>
<evidence type="ECO:0000256" key="2">
    <source>
        <dbReference type="ARBA" id="ARBA00047762"/>
    </source>
</evidence>
<dbReference type="Gene3D" id="2.60.120.650">
    <property type="entry name" value="Cupin"/>
    <property type="match status" value="1"/>
</dbReference>
<dbReference type="PANTHER" id="PTHR12480:SF6">
    <property type="entry name" value="2-OXOGLUTARATE AND IRON-DEPENDENT OXYGENASE JMJD4"/>
    <property type="match status" value="1"/>
</dbReference>
<dbReference type="Proteomes" id="UP001152799">
    <property type="component" value="Chromosome 7"/>
</dbReference>
<comment type="similarity">
    <text evidence="1">Belongs to the JMJD6 family.</text>
</comment>
<feature type="domain" description="JmjC" evidence="4">
    <location>
        <begin position="123"/>
        <end position="271"/>
    </location>
</feature>
<accession>A0A9N9MTG5</accession>
<dbReference type="Pfam" id="PF13621">
    <property type="entry name" value="Cupin_8"/>
    <property type="match status" value="1"/>
</dbReference>
<evidence type="ECO:0000313" key="6">
    <source>
        <dbReference type="Proteomes" id="UP001152799"/>
    </source>
</evidence>
<evidence type="ECO:0000313" key="5">
    <source>
        <dbReference type="EMBL" id="CAG9771156.1"/>
    </source>
</evidence>
<evidence type="ECO:0000259" key="4">
    <source>
        <dbReference type="PROSITE" id="PS51184"/>
    </source>
</evidence>
<organism evidence="5 6">
    <name type="scientific">Ceutorhynchus assimilis</name>
    <name type="common">cabbage seed weevil</name>
    <dbReference type="NCBI Taxonomy" id="467358"/>
    <lineage>
        <taxon>Eukaryota</taxon>
        <taxon>Metazoa</taxon>
        <taxon>Ecdysozoa</taxon>
        <taxon>Arthropoda</taxon>
        <taxon>Hexapoda</taxon>
        <taxon>Insecta</taxon>
        <taxon>Pterygota</taxon>
        <taxon>Neoptera</taxon>
        <taxon>Endopterygota</taxon>
        <taxon>Coleoptera</taxon>
        <taxon>Polyphaga</taxon>
        <taxon>Cucujiformia</taxon>
        <taxon>Curculionidae</taxon>
        <taxon>Ceutorhynchinae</taxon>
        <taxon>Ceutorhynchus</taxon>
    </lineage>
</organism>
<dbReference type="PANTHER" id="PTHR12480">
    <property type="entry name" value="ARGININE DEMETHYLASE AND LYSYL-HYDROXYLASE JMJD"/>
    <property type="match status" value="1"/>
</dbReference>